<evidence type="ECO:0000259" key="5">
    <source>
        <dbReference type="Pfam" id="PF00588"/>
    </source>
</evidence>
<dbReference type="RefSeq" id="WP_248346294.1">
    <property type="nucleotide sequence ID" value="NZ_AP025592.1"/>
</dbReference>
<evidence type="ECO:0000313" key="7">
    <source>
        <dbReference type="Proteomes" id="UP001162734"/>
    </source>
</evidence>
<dbReference type="PANTHER" id="PTHR42786:SF2">
    <property type="entry name" value="TRNA (CYTIDINE_URIDINE-2'-O-)-METHYLTRANSFERASE TRMJ"/>
    <property type="match status" value="1"/>
</dbReference>
<reference evidence="7" key="1">
    <citation type="journal article" date="2022" name="Int. J. Syst. Evol. Microbiol.">
        <title>Anaeromyxobacter oryzae sp. nov., Anaeromyxobacter diazotrophicus sp. nov. and Anaeromyxobacter paludicola sp. nov., isolated from paddy soils.</title>
        <authorList>
            <person name="Itoh H."/>
            <person name="Xu Z."/>
            <person name="Mise K."/>
            <person name="Masuda Y."/>
            <person name="Ushijima N."/>
            <person name="Hayakawa C."/>
            <person name="Shiratori Y."/>
            <person name="Senoo K."/>
        </authorList>
    </citation>
    <scope>NUCLEOTIDE SEQUENCE [LARGE SCALE GENOMIC DNA]</scope>
    <source>
        <strain evidence="7">Red630</strain>
    </source>
</reference>
<evidence type="ECO:0000313" key="6">
    <source>
        <dbReference type="EMBL" id="BDG08743.1"/>
    </source>
</evidence>
<dbReference type="Gene3D" id="3.40.1280.10">
    <property type="match status" value="1"/>
</dbReference>
<dbReference type="InterPro" id="IPR001537">
    <property type="entry name" value="SpoU_MeTrfase"/>
</dbReference>
<name>A0ABN6N9Z6_9BACT</name>
<accession>A0ABN6N9Z6</accession>
<dbReference type="InterPro" id="IPR004384">
    <property type="entry name" value="RNA_MeTrfase_TrmJ/LasT"/>
</dbReference>
<dbReference type="InterPro" id="IPR029026">
    <property type="entry name" value="tRNA_m1G_MTases_N"/>
</dbReference>
<dbReference type="SUPFAM" id="SSF75217">
    <property type="entry name" value="alpha/beta knot"/>
    <property type="match status" value="1"/>
</dbReference>
<keyword evidence="7" id="KW-1185">Reference proteome</keyword>
<gene>
    <name evidence="6" type="ORF">AMPC_18560</name>
</gene>
<keyword evidence="3" id="KW-0808">Transferase</keyword>
<evidence type="ECO:0000256" key="3">
    <source>
        <dbReference type="ARBA" id="ARBA00022679"/>
    </source>
</evidence>
<evidence type="ECO:0000256" key="1">
    <source>
        <dbReference type="ARBA" id="ARBA00007228"/>
    </source>
</evidence>
<dbReference type="Pfam" id="PF00588">
    <property type="entry name" value="SpoU_methylase"/>
    <property type="match status" value="1"/>
</dbReference>
<evidence type="ECO:0000256" key="2">
    <source>
        <dbReference type="ARBA" id="ARBA00022603"/>
    </source>
</evidence>
<dbReference type="InterPro" id="IPR029028">
    <property type="entry name" value="Alpha/beta_knot_MTases"/>
</dbReference>
<organism evidence="6 7">
    <name type="scientific">Anaeromyxobacter paludicola</name>
    <dbReference type="NCBI Taxonomy" id="2918171"/>
    <lineage>
        <taxon>Bacteria</taxon>
        <taxon>Pseudomonadati</taxon>
        <taxon>Myxococcota</taxon>
        <taxon>Myxococcia</taxon>
        <taxon>Myxococcales</taxon>
        <taxon>Cystobacterineae</taxon>
        <taxon>Anaeromyxobacteraceae</taxon>
        <taxon>Anaeromyxobacter</taxon>
    </lineage>
</organism>
<keyword evidence="2" id="KW-0489">Methyltransferase</keyword>
<dbReference type="PIRSF" id="PIRSF004808">
    <property type="entry name" value="LasT"/>
    <property type="match status" value="1"/>
</dbReference>
<dbReference type="Proteomes" id="UP001162734">
    <property type="component" value="Chromosome"/>
</dbReference>
<protein>
    <recommendedName>
        <fullName evidence="5">tRNA/rRNA methyltransferase SpoU type domain-containing protein</fullName>
    </recommendedName>
</protein>
<dbReference type="EMBL" id="AP025592">
    <property type="protein sequence ID" value="BDG08743.1"/>
    <property type="molecule type" value="Genomic_DNA"/>
</dbReference>
<feature type="domain" description="tRNA/rRNA methyltransferase SpoU type" evidence="5">
    <location>
        <begin position="3"/>
        <end position="151"/>
    </location>
</feature>
<keyword evidence="4" id="KW-0949">S-adenosyl-L-methionine</keyword>
<dbReference type="CDD" id="cd18093">
    <property type="entry name" value="SpoU-like_TrmJ"/>
    <property type="match status" value="1"/>
</dbReference>
<proteinExistence type="inferred from homology"/>
<dbReference type="PANTHER" id="PTHR42786">
    <property type="entry name" value="TRNA/RRNA METHYLTRANSFERASE"/>
    <property type="match status" value="1"/>
</dbReference>
<comment type="similarity">
    <text evidence="1">Belongs to the class IV-like SAM-binding methyltransferase superfamily. RNA methyltransferase TrmH family.</text>
</comment>
<evidence type="ECO:0000256" key="4">
    <source>
        <dbReference type="ARBA" id="ARBA00022691"/>
    </source>
</evidence>
<sequence>MSVRLVFLRPRNPENLGAVARAMKNFGLSDWAIVDPRTLDFATARRVAVHSEELLDRPRVVATLDEAVADCAWVVGTSSRKVRGKRRLLPEEVAREAAERAPAGLTAIVFGDERSGLTNEEIDRCHDLSAIPSLGEQPSLNLAQAALVYCYEVRARATSGRPPAPLPVAATDGELERLTASLRDLLRDGGFLAGPERHAVKDLVAPLRRARLSGKEARLWIAALKKVGRRPA</sequence>